<organism evidence="1 2">
    <name type="scientific">Xylella fastidiosa subsp. multiplex</name>
    <dbReference type="NCBI Taxonomy" id="644357"/>
    <lineage>
        <taxon>Bacteria</taxon>
        <taxon>Pseudomonadati</taxon>
        <taxon>Pseudomonadota</taxon>
        <taxon>Gammaproteobacteria</taxon>
        <taxon>Lysobacterales</taxon>
        <taxon>Lysobacteraceae</taxon>
        <taxon>Xylella</taxon>
    </lineage>
</organism>
<proteinExistence type="predicted"/>
<reference evidence="1" key="2">
    <citation type="journal article" date="2020" name="Appl. Environ. Microbiol.">
        <title>Multiple intercontinental introductions associated with the emergence of a plant pathogen in Europe.</title>
        <authorList>
            <person name="Landa B.B."/>
            <person name="Castillo A.I."/>
            <person name="Giampetruzzi A."/>
            <person name="Kahn A."/>
            <person name="Roman-Ecija M."/>
            <person name="Velasco-Amo M.P."/>
            <person name="Navas-Cortes J.A."/>
            <person name="Marco-Noales E."/>
            <person name="Barbe S."/>
            <person name="Moralejo E."/>
            <person name="Coletta-Filho H.D."/>
            <person name="Saldarelli P."/>
            <person name="Saponari M."/>
            <person name="Almeida R.P.P."/>
        </authorList>
    </citation>
    <scope>NUCLEOTIDE SEQUENCE</scope>
    <source>
        <strain evidence="1">XYL1981</strain>
    </source>
</reference>
<name>A0A9Q4MGT1_XYLFS</name>
<dbReference type="AlphaFoldDB" id="A0A9Q4MGT1"/>
<sequence>MNRCVRLWRNSNNISMYFMDLDCEITGDVLGSKEQVIRLIIKTMRALSVSEVSEVLGGNALTDC</sequence>
<accession>A0A9Q4MGT1</accession>
<evidence type="ECO:0000313" key="1">
    <source>
        <dbReference type="EMBL" id="MRU23194.1"/>
    </source>
</evidence>
<gene>
    <name evidence="1" type="ORF">FG476_03600</name>
</gene>
<reference evidence="1" key="1">
    <citation type="submission" date="2019-05" db="EMBL/GenBank/DDBJ databases">
        <authorList>
            <person name="Castillo A."/>
            <person name="Giampetruzzi A."/>
            <person name="Landa B."/>
            <person name="Saponari M."/>
            <person name="Almeida R.P.P."/>
            <person name="Moralejo E."/>
            <person name="Marco-Noales E."/>
            <person name="Velasco-Amo M.P."/>
            <person name="Roman-Ecija M."/>
            <person name="Navarro I."/>
            <person name="Monterde A."/>
            <person name="Barbe S."/>
        </authorList>
    </citation>
    <scope>NUCLEOTIDE SEQUENCE</scope>
    <source>
        <strain evidence="1">XYL1981</strain>
    </source>
</reference>
<comment type="caution">
    <text evidence="1">The sequence shown here is derived from an EMBL/GenBank/DDBJ whole genome shotgun (WGS) entry which is preliminary data.</text>
</comment>
<evidence type="ECO:0000313" key="2">
    <source>
        <dbReference type="Proteomes" id="UP000474061"/>
    </source>
</evidence>
<dbReference type="EMBL" id="VDCJ01000333">
    <property type="protein sequence ID" value="MRU23194.1"/>
    <property type="molecule type" value="Genomic_DNA"/>
</dbReference>
<protein>
    <submittedName>
        <fullName evidence="1">Uncharacterized protein</fullName>
    </submittedName>
</protein>
<dbReference type="Proteomes" id="UP000474061">
    <property type="component" value="Unassembled WGS sequence"/>
</dbReference>